<protein>
    <submittedName>
        <fullName evidence="1">Uncharacterized protein</fullName>
    </submittedName>
</protein>
<gene>
    <name evidence="1" type="ORF">N0F65_011930</name>
</gene>
<evidence type="ECO:0000313" key="2">
    <source>
        <dbReference type="Proteomes" id="UP001146120"/>
    </source>
</evidence>
<reference evidence="1" key="1">
    <citation type="submission" date="2022-11" db="EMBL/GenBank/DDBJ databases">
        <authorList>
            <person name="Morgan W.R."/>
            <person name="Tartar A."/>
        </authorList>
    </citation>
    <scope>NUCLEOTIDE SEQUENCE</scope>
    <source>
        <strain evidence="1">ARSEF 373</strain>
    </source>
</reference>
<keyword evidence="2" id="KW-1185">Reference proteome</keyword>
<dbReference type="AlphaFoldDB" id="A0AAV2YSN5"/>
<proteinExistence type="predicted"/>
<name>A0AAV2YSN5_9STRA</name>
<sequence length="48" mass="5249">MVANVDKVPVAEANCRLCLHNSDVLSLKRTIVVNSWNNSLEEKNPVGA</sequence>
<dbReference type="EMBL" id="DAKRPA010000149">
    <property type="protein sequence ID" value="DAZ97015.1"/>
    <property type="molecule type" value="Genomic_DNA"/>
</dbReference>
<organism evidence="1 2">
    <name type="scientific">Lagenidium giganteum</name>
    <dbReference type="NCBI Taxonomy" id="4803"/>
    <lineage>
        <taxon>Eukaryota</taxon>
        <taxon>Sar</taxon>
        <taxon>Stramenopiles</taxon>
        <taxon>Oomycota</taxon>
        <taxon>Peronosporomycetes</taxon>
        <taxon>Pythiales</taxon>
        <taxon>Pythiaceae</taxon>
    </lineage>
</organism>
<dbReference type="Proteomes" id="UP001146120">
    <property type="component" value="Unassembled WGS sequence"/>
</dbReference>
<comment type="caution">
    <text evidence="1">The sequence shown here is derived from an EMBL/GenBank/DDBJ whole genome shotgun (WGS) entry which is preliminary data.</text>
</comment>
<reference evidence="1" key="2">
    <citation type="journal article" date="2023" name="Microbiol Resour">
        <title>Decontamination and Annotation of the Draft Genome Sequence of the Oomycete Lagenidium giganteum ARSEF 373.</title>
        <authorList>
            <person name="Morgan W.R."/>
            <person name="Tartar A."/>
        </authorList>
    </citation>
    <scope>NUCLEOTIDE SEQUENCE</scope>
    <source>
        <strain evidence="1">ARSEF 373</strain>
    </source>
</reference>
<accession>A0AAV2YSN5</accession>
<evidence type="ECO:0000313" key="1">
    <source>
        <dbReference type="EMBL" id="DAZ97015.1"/>
    </source>
</evidence>